<dbReference type="EMBL" id="JAUCGM010000260">
    <property type="protein sequence ID" value="MDM8562718.1"/>
    <property type="molecule type" value="Genomic_DNA"/>
</dbReference>
<name>A0ABT7VT30_9GAMM</name>
<keyword evidence="2" id="KW-1185">Reference proteome</keyword>
<protein>
    <submittedName>
        <fullName evidence="1">Type II toxin-antitoxin system VapC family toxin</fullName>
    </submittedName>
</protein>
<reference evidence="1" key="1">
    <citation type="submission" date="2023-06" db="EMBL/GenBank/DDBJ databases">
        <title>Uncultivated large filamentous bacteria from sulfidic sediments reveal new species and different genomic features in energy metabolism and defense.</title>
        <authorList>
            <person name="Fonseca A."/>
        </authorList>
    </citation>
    <scope>NUCLEOTIDE SEQUENCE</scope>
    <source>
        <strain evidence="1">HSG4</strain>
    </source>
</reference>
<dbReference type="SUPFAM" id="SSF88723">
    <property type="entry name" value="PIN domain-like"/>
    <property type="match status" value="1"/>
</dbReference>
<gene>
    <name evidence="1" type="ORF">QUF54_05125</name>
</gene>
<sequence>MIYCDTSSLVKLYITEKYSRWVKETFEEQELVTCKVALPEMFSALNRRFNEGTLTESQLNTLKDNIFQDWDRGFSFLNKN</sequence>
<comment type="caution">
    <text evidence="1">The sequence shown here is derived from an EMBL/GenBank/DDBJ whole genome shotgun (WGS) entry which is preliminary data.</text>
</comment>
<accession>A0ABT7VT30</accession>
<dbReference type="Gene3D" id="3.40.50.1010">
    <property type="entry name" value="5'-nuclease"/>
    <property type="match status" value="1"/>
</dbReference>
<proteinExistence type="predicted"/>
<dbReference type="InterPro" id="IPR029060">
    <property type="entry name" value="PIN-like_dom_sf"/>
</dbReference>
<dbReference type="Proteomes" id="UP001171945">
    <property type="component" value="Unassembled WGS sequence"/>
</dbReference>
<evidence type="ECO:0000313" key="1">
    <source>
        <dbReference type="EMBL" id="MDM8562718.1"/>
    </source>
</evidence>
<evidence type="ECO:0000313" key="2">
    <source>
        <dbReference type="Proteomes" id="UP001171945"/>
    </source>
</evidence>
<dbReference type="CDD" id="cd09874">
    <property type="entry name" value="PIN_MT3492-like"/>
    <property type="match status" value="1"/>
</dbReference>
<organism evidence="1 2">
    <name type="scientific">Candidatus Marithioploca araucensis</name>
    <dbReference type="NCBI Taxonomy" id="70273"/>
    <lineage>
        <taxon>Bacteria</taxon>
        <taxon>Pseudomonadati</taxon>
        <taxon>Pseudomonadota</taxon>
        <taxon>Gammaproteobacteria</taxon>
        <taxon>Thiotrichales</taxon>
        <taxon>Thiotrichaceae</taxon>
        <taxon>Candidatus Marithioploca</taxon>
    </lineage>
</organism>